<reference evidence="2" key="1">
    <citation type="journal article" date="2005" name="Nature">
        <title>The map-based sequence of the rice genome.</title>
        <authorList>
            <consortium name="International rice genome sequencing project (IRGSP)"/>
            <person name="Matsumoto T."/>
            <person name="Wu J."/>
            <person name="Kanamori H."/>
            <person name="Katayose Y."/>
            <person name="Fujisawa M."/>
            <person name="Namiki N."/>
            <person name="Mizuno H."/>
            <person name="Yamamoto K."/>
            <person name="Antonio B.A."/>
            <person name="Baba T."/>
            <person name="Sakata K."/>
            <person name="Nagamura Y."/>
            <person name="Aoki H."/>
            <person name="Arikawa K."/>
            <person name="Arita K."/>
            <person name="Bito T."/>
            <person name="Chiden Y."/>
            <person name="Fujitsuka N."/>
            <person name="Fukunaka R."/>
            <person name="Hamada M."/>
            <person name="Harada C."/>
            <person name="Hayashi A."/>
            <person name="Hijishita S."/>
            <person name="Honda M."/>
            <person name="Hosokawa S."/>
            <person name="Ichikawa Y."/>
            <person name="Idonuma A."/>
            <person name="Iijima M."/>
            <person name="Ikeda M."/>
            <person name="Ikeno M."/>
            <person name="Ito K."/>
            <person name="Ito S."/>
            <person name="Ito T."/>
            <person name="Ito Y."/>
            <person name="Ito Y."/>
            <person name="Iwabuchi A."/>
            <person name="Kamiya K."/>
            <person name="Karasawa W."/>
            <person name="Kurita K."/>
            <person name="Katagiri S."/>
            <person name="Kikuta A."/>
            <person name="Kobayashi H."/>
            <person name="Kobayashi N."/>
            <person name="Machita K."/>
            <person name="Maehara T."/>
            <person name="Masukawa M."/>
            <person name="Mizubayashi T."/>
            <person name="Mukai Y."/>
            <person name="Nagasaki H."/>
            <person name="Nagata Y."/>
            <person name="Naito S."/>
            <person name="Nakashima M."/>
            <person name="Nakama Y."/>
            <person name="Nakamichi Y."/>
            <person name="Nakamura M."/>
            <person name="Meguro A."/>
            <person name="Negishi M."/>
            <person name="Ohta I."/>
            <person name="Ohta T."/>
            <person name="Okamoto M."/>
            <person name="Ono N."/>
            <person name="Saji S."/>
            <person name="Sakaguchi M."/>
            <person name="Sakai K."/>
            <person name="Shibata M."/>
            <person name="Shimokawa T."/>
            <person name="Song J."/>
            <person name="Takazaki Y."/>
            <person name="Terasawa K."/>
            <person name="Tsugane M."/>
            <person name="Tsuji K."/>
            <person name="Ueda S."/>
            <person name="Waki K."/>
            <person name="Yamagata H."/>
            <person name="Yamamoto M."/>
            <person name="Yamamoto S."/>
            <person name="Yamane H."/>
            <person name="Yoshiki S."/>
            <person name="Yoshihara R."/>
            <person name="Yukawa K."/>
            <person name="Zhong H."/>
            <person name="Yano M."/>
            <person name="Yuan Q."/>
            <person name="Ouyang S."/>
            <person name="Liu J."/>
            <person name="Jones K.M."/>
            <person name="Gansberger K."/>
            <person name="Moffat K."/>
            <person name="Hill J."/>
            <person name="Bera J."/>
            <person name="Fadrosh D."/>
            <person name="Jin S."/>
            <person name="Johri S."/>
            <person name="Kim M."/>
            <person name="Overton L."/>
            <person name="Reardon M."/>
            <person name="Tsitrin T."/>
            <person name="Vuong H."/>
            <person name="Weaver B."/>
            <person name="Ciecko A."/>
            <person name="Tallon L."/>
            <person name="Jackson J."/>
            <person name="Pai G."/>
            <person name="Aken S.V."/>
            <person name="Utterback T."/>
            <person name="Reidmuller S."/>
            <person name="Feldblyum T."/>
            <person name="Hsiao J."/>
            <person name="Zismann V."/>
            <person name="Iobst S."/>
            <person name="de Vazeille A.R."/>
            <person name="Buell C.R."/>
            <person name="Ying K."/>
            <person name="Li Y."/>
            <person name="Lu T."/>
            <person name="Huang Y."/>
            <person name="Zhao Q."/>
            <person name="Feng Q."/>
            <person name="Zhang L."/>
            <person name="Zhu J."/>
            <person name="Weng Q."/>
            <person name="Mu J."/>
            <person name="Lu Y."/>
            <person name="Fan D."/>
            <person name="Liu Y."/>
            <person name="Guan J."/>
            <person name="Zhang Y."/>
            <person name="Yu S."/>
            <person name="Liu X."/>
            <person name="Zhang Y."/>
            <person name="Hong G."/>
            <person name="Han B."/>
            <person name="Choisne N."/>
            <person name="Demange N."/>
            <person name="Orjeda G."/>
            <person name="Samain S."/>
            <person name="Cattolico L."/>
            <person name="Pelletier E."/>
            <person name="Couloux A."/>
            <person name="Segurens B."/>
            <person name="Wincker P."/>
            <person name="D'Hont A."/>
            <person name="Scarpelli C."/>
            <person name="Weissenbach J."/>
            <person name="Salanoubat M."/>
            <person name="Quetier F."/>
            <person name="Yu Y."/>
            <person name="Kim H.R."/>
            <person name="Rambo T."/>
            <person name="Currie J."/>
            <person name="Collura K."/>
            <person name="Luo M."/>
            <person name="Yang T."/>
            <person name="Ammiraju J.S.S."/>
            <person name="Engler F."/>
            <person name="Soderlund C."/>
            <person name="Wing R.A."/>
            <person name="Palmer L.E."/>
            <person name="de la Bastide M."/>
            <person name="Spiegel L."/>
            <person name="Nascimento L."/>
            <person name="Zutavern T."/>
            <person name="O'Shaughnessy A."/>
            <person name="Dike S."/>
            <person name="Dedhia N."/>
            <person name="Preston R."/>
            <person name="Balija V."/>
            <person name="McCombie W.R."/>
            <person name="Chow T."/>
            <person name="Chen H."/>
            <person name="Chung M."/>
            <person name="Chen C."/>
            <person name="Shaw J."/>
            <person name="Wu H."/>
            <person name="Hsiao K."/>
            <person name="Chao Y."/>
            <person name="Chu M."/>
            <person name="Cheng C."/>
            <person name="Hour A."/>
            <person name="Lee P."/>
            <person name="Lin S."/>
            <person name="Lin Y."/>
            <person name="Liou J."/>
            <person name="Liu S."/>
            <person name="Hsing Y."/>
            <person name="Raghuvanshi S."/>
            <person name="Mohanty A."/>
            <person name="Bharti A.K."/>
            <person name="Gaur A."/>
            <person name="Gupta V."/>
            <person name="Kumar D."/>
            <person name="Ravi V."/>
            <person name="Vij S."/>
            <person name="Kapur A."/>
            <person name="Khurana P."/>
            <person name="Khurana P."/>
            <person name="Khurana J.P."/>
            <person name="Tyagi A.K."/>
            <person name="Gaikwad K."/>
            <person name="Singh A."/>
            <person name="Dalal V."/>
            <person name="Srivastava S."/>
            <person name="Dixit A."/>
            <person name="Pal A.K."/>
            <person name="Ghazi I.A."/>
            <person name="Yadav M."/>
            <person name="Pandit A."/>
            <person name="Bhargava A."/>
            <person name="Sureshbabu K."/>
            <person name="Batra K."/>
            <person name="Sharma T.R."/>
            <person name="Mohapatra T."/>
            <person name="Singh N.K."/>
            <person name="Messing J."/>
            <person name="Nelson A.B."/>
            <person name="Fuks G."/>
            <person name="Kavchok S."/>
            <person name="Keizer G."/>
            <person name="Linton E."/>
            <person name="Llaca V."/>
            <person name="Song R."/>
            <person name="Tanyolac B."/>
            <person name="Young S."/>
            <person name="Ho-Il K."/>
            <person name="Hahn J.H."/>
            <person name="Sangsakoo G."/>
            <person name="Vanavichit A."/>
            <person name="de Mattos Luiz.A.T."/>
            <person name="Zimmer P.D."/>
            <person name="Malone G."/>
            <person name="Dellagostin O."/>
            <person name="de Oliveira A.C."/>
            <person name="Bevan M."/>
            <person name="Bancroft I."/>
            <person name="Minx P."/>
            <person name="Cordum H."/>
            <person name="Wilson R."/>
            <person name="Cheng Z."/>
            <person name="Jin W."/>
            <person name="Jiang J."/>
            <person name="Leong S.A."/>
            <person name="Iwama H."/>
            <person name="Gojobori T."/>
            <person name="Itoh T."/>
            <person name="Niimura Y."/>
            <person name="Fujii Y."/>
            <person name="Habara T."/>
            <person name="Sakai H."/>
            <person name="Sato Y."/>
            <person name="Wilson G."/>
            <person name="Kumar K."/>
            <person name="McCouch S."/>
            <person name="Juretic N."/>
            <person name="Hoen D."/>
            <person name="Wright S."/>
            <person name="Bruskiewich R."/>
            <person name="Bureau T."/>
            <person name="Miyao A."/>
            <person name="Hirochika H."/>
            <person name="Nishikawa T."/>
            <person name="Kadowaki K."/>
            <person name="Sugiura M."/>
            <person name="Burr B."/>
            <person name="Sasaki T."/>
        </authorList>
    </citation>
    <scope>NUCLEOTIDE SEQUENCE [LARGE SCALE GENOMIC DNA]</scope>
    <source>
        <strain evidence="2">cv. Nipponbare</strain>
    </source>
</reference>
<evidence type="ECO:0000313" key="2">
    <source>
        <dbReference type="Proteomes" id="UP000000763"/>
    </source>
</evidence>
<protein>
    <submittedName>
        <fullName evidence="1">Uncharacterized protein</fullName>
    </submittedName>
</protein>
<reference evidence="2" key="2">
    <citation type="journal article" date="2008" name="Nucleic Acids Res.">
        <title>The rice annotation project database (RAP-DB): 2008 update.</title>
        <authorList>
            <consortium name="The rice annotation project (RAP)"/>
        </authorList>
    </citation>
    <scope>GENOME REANNOTATION</scope>
    <source>
        <strain evidence="2">cv. Nipponbare</strain>
    </source>
</reference>
<sequence length="139" mass="15479">MAQLSDRAGTSRAMSCLDRHQSCCVMLGPGRIAVPWAGRRASGLIAIFSSFTLTRSRARGISRHFLLDTGSPARDATRKAKLRNARKKGGLPLYQRPVRCRLVDTCTLYQRQRGLSPAPHAPYIFQLLLSLSLFRPNQL</sequence>
<dbReference type="AlphaFoldDB" id="Q652V3"/>
<accession>Q652V3</accession>
<evidence type="ECO:0000313" key="1">
    <source>
        <dbReference type="EMBL" id="BAD46164.1"/>
    </source>
</evidence>
<proteinExistence type="predicted"/>
<dbReference type="Proteomes" id="UP000000763">
    <property type="component" value="Chromosome 6"/>
</dbReference>
<gene>
    <name evidence="1" type="primary">P0046H10.29</name>
</gene>
<name>Q652V3_ORYSJ</name>
<organism evidence="1 2">
    <name type="scientific">Oryza sativa subsp. japonica</name>
    <name type="common">Rice</name>
    <dbReference type="NCBI Taxonomy" id="39947"/>
    <lineage>
        <taxon>Eukaryota</taxon>
        <taxon>Viridiplantae</taxon>
        <taxon>Streptophyta</taxon>
        <taxon>Embryophyta</taxon>
        <taxon>Tracheophyta</taxon>
        <taxon>Spermatophyta</taxon>
        <taxon>Magnoliopsida</taxon>
        <taxon>Liliopsida</taxon>
        <taxon>Poales</taxon>
        <taxon>Poaceae</taxon>
        <taxon>BOP clade</taxon>
        <taxon>Oryzoideae</taxon>
        <taxon>Oryzeae</taxon>
        <taxon>Oryzinae</taxon>
        <taxon>Oryza</taxon>
        <taxon>Oryza sativa</taxon>
    </lineage>
</organism>
<dbReference type="EMBL" id="AP005518">
    <property type="protein sequence ID" value="BAD46164.1"/>
    <property type="molecule type" value="Genomic_DNA"/>
</dbReference>